<dbReference type="eggNOG" id="ENOG502QVDR">
    <property type="taxonomic scope" value="Eukaryota"/>
</dbReference>
<keyword evidence="2" id="KW-0732">Signal</keyword>
<dbReference type="HOGENOM" id="CLU_041040_0_0_1"/>
<dbReference type="Proteomes" id="UP000000267">
    <property type="component" value="Unassembled WGS sequence"/>
</dbReference>
<dbReference type="GO" id="GO:0006605">
    <property type="term" value="P:protein targeting"/>
    <property type="evidence" value="ECO:0007669"/>
    <property type="project" value="EnsemblFungi"/>
</dbReference>
<accession>A7TP99</accession>
<dbReference type="InterPro" id="IPR028000">
    <property type="entry name" value="Pma1"/>
</dbReference>
<keyword evidence="1" id="KW-0472">Membrane</keyword>
<dbReference type="KEGG" id="vpo:Kpol_1019p6"/>
<keyword evidence="4" id="KW-1185">Reference proteome</keyword>
<dbReference type="AlphaFoldDB" id="A7TP99"/>
<feature type="chain" id="PRO_5002713655" evidence="2">
    <location>
        <begin position="21"/>
        <end position="389"/>
    </location>
</feature>
<dbReference type="InParanoid" id="A7TP99"/>
<name>A7TP99_VANPO</name>
<feature type="transmembrane region" description="Helical" evidence="1">
    <location>
        <begin position="315"/>
        <end position="337"/>
    </location>
</feature>
<dbReference type="Pfam" id="PF14610">
    <property type="entry name" value="Psg1"/>
    <property type="match status" value="1"/>
</dbReference>
<keyword evidence="1" id="KW-1133">Transmembrane helix</keyword>
<reference evidence="3 4" key="1">
    <citation type="journal article" date="2007" name="Proc. Natl. Acad. Sci. U.S.A.">
        <title>Independent sorting-out of thousands of duplicated gene pairs in two yeast species descended from a whole-genome duplication.</title>
        <authorList>
            <person name="Scannell D.R."/>
            <person name="Frank A.C."/>
            <person name="Conant G.C."/>
            <person name="Byrne K.P."/>
            <person name="Woolfit M."/>
            <person name="Wolfe K.H."/>
        </authorList>
    </citation>
    <scope>NUCLEOTIDE SEQUENCE [LARGE SCALE GENOMIC DNA]</scope>
    <source>
        <strain evidence="4">ATCC 22028 / DSM 70294 / BCRC 21397 / CBS 2163 / NBRC 10782 / NRRL Y-8283 / UCD 57-17</strain>
    </source>
</reference>
<feature type="signal peptide" evidence="2">
    <location>
        <begin position="1"/>
        <end position="20"/>
    </location>
</feature>
<keyword evidence="1" id="KW-0812">Transmembrane</keyword>
<gene>
    <name evidence="3" type="ORF">Kpol_1019p6</name>
</gene>
<protein>
    <submittedName>
        <fullName evidence="3">Uncharacterized protein</fullName>
    </submittedName>
</protein>
<evidence type="ECO:0000256" key="2">
    <source>
        <dbReference type="SAM" id="SignalP"/>
    </source>
</evidence>
<proteinExistence type="predicted"/>
<dbReference type="RefSeq" id="XP_001643744.1">
    <property type="nucleotide sequence ID" value="XM_001643694.1"/>
</dbReference>
<dbReference type="OMA" id="RCTPDRY"/>
<dbReference type="GO" id="GO:0005794">
    <property type="term" value="C:Golgi apparatus"/>
    <property type="evidence" value="ECO:0007669"/>
    <property type="project" value="EnsemblFungi"/>
</dbReference>
<dbReference type="GO" id="GO:0051604">
    <property type="term" value="P:protein maturation"/>
    <property type="evidence" value="ECO:0007669"/>
    <property type="project" value="EnsemblFungi"/>
</dbReference>
<organism evidence="4">
    <name type="scientific">Vanderwaltozyma polyspora (strain ATCC 22028 / DSM 70294 / BCRC 21397 / CBS 2163 / NBRC 10782 / NRRL Y-8283 / UCD 57-17)</name>
    <name type="common">Kluyveromyces polysporus</name>
    <dbReference type="NCBI Taxonomy" id="436907"/>
    <lineage>
        <taxon>Eukaryota</taxon>
        <taxon>Fungi</taxon>
        <taxon>Dikarya</taxon>
        <taxon>Ascomycota</taxon>
        <taxon>Saccharomycotina</taxon>
        <taxon>Saccharomycetes</taxon>
        <taxon>Saccharomycetales</taxon>
        <taxon>Saccharomycetaceae</taxon>
        <taxon>Vanderwaltozyma</taxon>
    </lineage>
</organism>
<dbReference type="PhylomeDB" id="A7TP99"/>
<evidence type="ECO:0000256" key="1">
    <source>
        <dbReference type="SAM" id="Phobius"/>
    </source>
</evidence>
<dbReference type="FunCoup" id="A7TP99">
    <property type="interactions" value="153"/>
</dbReference>
<evidence type="ECO:0000313" key="3">
    <source>
        <dbReference type="EMBL" id="EDO15886.1"/>
    </source>
</evidence>
<evidence type="ECO:0000313" key="4">
    <source>
        <dbReference type="Proteomes" id="UP000000267"/>
    </source>
</evidence>
<dbReference type="OrthoDB" id="4084551at2759"/>
<dbReference type="GeneID" id="5544004"/>
<dbReference type="EMBL" id="DS480440">
    <property type="protein sequence ID" value="EDO15886.1"/>
    <property type="molecule type" value="Genomic_DNA"/>
</dbReference>
<sequence length="389" mass="45009">MRTTLFAILLGLLINDFVVAYKPVIEPKEKLTTTETPKPWVRTIYSGVKEIVTPTIIAGVTFSAKPPNPPNPLQPWVSLKNDGIPVTIKPQLKNGITKKASPTYSTYFMDVKTHTFSFEELEAHNMDPNDVHEEEEFIPEDDTYLKLNPIIRCAPDRYSEKGLAKNIKSEPFCTPREATEWRVGRTYFVSWFTRFFKNEDTGKFAEKVRVHLMEVPMEAKEKGYHNKRSTNDVVHSSDWLKNLEGIYPITPEDAWLEGEHEKKFVISVQPDYISDEDFDPLEYGIFVYILLQSRVYKHSKEQIALENAGLTGTKWYYIALSMPAAVAVALFCMYVFLRINKGNREFSDVTNKALKKKHRVIGKISEMSRFKNMKNHKYEELPTYQRKSD</sequence>